<evidence type="ECO:0000259" key="7">
    <source>
        <dbReference type="Pfam" id="PF00361"/>
    </source>
</evidence>
<dbReference type="EC" id="7.1.1.-" evidence="5"/>
<dbReference type="PATRIC" id="fig|1622118.3.peg.2046"/>
<keyword evidence="5" id="KW-0813">Transport</keyword>
<dbReference type="GO" id="GO:0050136">
    <property type="term" value="F:NADH dehydrogenase (quinone) (non-electrogenic) activity"/>
    <property type="evidence" value="ECO:0007669"/>
    <property type="project" value="UniProtKB-UniRule"/>
</dbReference>
<comment type="subunit">
    <text evidence="5">NDH-1 is composed of 14 different subunits. Subunits NuoA, H, J, K, L, M, N constitute the membrane sector of the complex.</text>
</comment>
<evidence type="ECO:0000256" key="3">
    <source>
        <dbReference type="ARBA" id="ARBA00022989"/>
    </source>
</evidence>
<evidence type="ECO:0000313" key="8">
    <source>
        <dbReference type="EMBL" id="AMC11563.1"/>
    </source>
</evidence>
<keyword evidence="3 5" id="KW-1133">Transmembrane helix</keyword>
<feature type="domain" description="NADH:quinone oxidoreductase/Mrp antiporter transmembrane" evidence="7">
    <location>
        <begin position="124"/>
        <end position="414"/>
    </location>
</feature>
<reference evidence="9" key="1">
    <citation type="submission" date="2015-12" db="EMBL/GenBank/DDBJ databases">
        <title>Complete genome sequence of Lutibacter profundus strain LP1.</title>
        <authorList>
            <person name="Wissuwa J."/>
            <person name="Le Moine Bauer S."/>
            <person name="Stokke R."/>
            <person name="Dahle H."/>
            <person name="Steen I.H."/>
        </authorList>
    </citation>
    <scope>NUCLEOTIDE SEQUENCE [LARGE SCALE GENOMIC DNA]</scope>
    <source>
        <strain evidence="9">LP1</strain>
    </source>
</reference>
<feature type="transmembrane region" description="Helical" evidence="5">
    <location>
        <begin position="442"/>
        <end position="464"/>
    </location>
</feature>
<evidence type="ECO:0000313" key="9">
    <source>
        <dbReference type="Proteomes" id="UP000059672"/>
    </source>
</evidence>
<feature type="transmembrane region" description="Helical" evidence="5">
    <location>
        <begin position="128"/>
        <end position="147"/>
    </location>
</feature>
<dbReference type="NCBIfam" id="TIGR01770">
    <property type="entry name" value="NDH_I_N"/>
    <property type="match status" value="1"/>
</dbReference>
<feature type="transmembrane region" description="Helical" evidence="5">
    <location>
        <begin position="6"/>
        <end position="25"/>
    </location>
</feature>
<feature type="transmembrane region" description="Helical" evidence="5">
    <location>
        <begin position="159"/>
        <end position="180"/>
    </location>
</feature>
<protein>
    <recommendedName>
        <fullName evidence="5">NADH-quinone oxidoreductase subunit N</fullName>
        <ecNumber evidence="5">7.1.1.-</ecNumber>
    </recommendedName>
    <alternativeName>
        <fullName evidence="5">NADH dehydrogenase I subunit N</fullName>
    </alternativeName>
    <alternativeName>
        <fullName evidence="5">NDH-1 subunit N</fullName>
    </alternativeName>
</protein>
<feature type="transmembrane region" description="Helical" evidence="5">
    <location>
        <begin position="106"/>
        <end position="122"/>
    </location>
</feature>
<evidence type="ECO:0000256" key="6">
    <source>
        <dbReference type="RuleBase" id="RU000320"/>
    </source>
</evidence>
<dbReference type="PANTHER" id="PTHR22773">
    <property type="entry name" value="NADH DEHYDROGENASE"/>
    <property type="match status" value="1"/>
</dbReference>
<dbReference type="OrthoDB" id="9811718at2"/>
<dbReference type="HAMAP" id="MF_00445">
    <property type="entry name" value="NDH1_NuoN_1"/>
    <property type="match status" value="1"/>
</dbReference>
<dbReference type="Pfam" id="PF00361">
    <property type="entry name" value="Proton_antipo_M"/>
    <property type="match status" value="1"/>
</dbReference>
<keyword evidence="2 5" id="KW-0812">Transmembrane</keyword>
<dbReference type="KEGG" id="lut:Lupro_09925"/>
<dbReference type="STRING" id="1622118.Lupro_09925"/>
<keyword evidence="9" id="KW-1185">Reference proteome</keyword>
<dbReference type="GO" id="GO:0012505">
    <property type="term" value="C:endomembrane system"/>
    <property type="evidence" value="ECO:0007669"/>
    <property type="project" value="UniProtKB-SubCell"/>
</dbReference>
<reference evidence="8 9" key="2">
    <citation type="journal article" date="2016" name="Int. J. Syst. Evol. Microbiol.">
        <title>Lutibacter profundi sp. nov., isolated from a deep-sea hydrothermal system on the Arctic Mid-Ocean Ridge and emended description of the genus Lutibacter.</title>
        <authorList>
            <person name="Le Moine Bauer S."/>
            <person name="Roalkvam I."/>
            <person name="Steen I.H."/>
            <person name="Dahle H."/>
        </authorList>
    </citation>
    <scope>NUCLEOTIDE SEQUENCE [LARGE SCALE GENOMIC DNA]</scope>
    <source>
        <strain evidence="8 9">LP1</strain>
    </source>
</reference>
<dbReference type="GO" id="GO:0042773">
    <property type="term" value="P:ATP synthesis coupled electron transport"/>
    <property type="evidence" value="ECO:0007669"/>
    <property type="project" value="InterPro"/>
</dbReference>
<evidence type="ECO:0000256" key="2">
    <source>
        <dbReference type="ARBA" id="ARBA00022692"/>
    </source>
</evidence>
<name>A0A0X8G7L9_9FLAO</name>
<keyword evidence="4 5" id="KW-0472">Membrane</keyword>
<dbReference type="Proteomes" id="UP000059672">
    <property type="component" value="Chromosome"/>
</dbReference>
<accession>A0A0X8G7L9</accession>
<comment type="catalytic activity">
    <reaction evidence="5">
        <text>a quinone + NADH + 5 H(+)(in) = a quinol + NAD(+) + 4 H(+)(out)</text>
        <dbReference type="Rhea" id="RHEA:57888"/>
        <dbReference type="ChEBI" id="CHEBI:15378"/>
        <dbReference type="ChEBI" id="CHEBI:24646"/>
        <dbReference type="ChEBI" id="CHEBI:57540"/>
        <dbReference type="ChEBI" id="CHEBI:57945"/>
        <dbReference type="ChEBI" id="CHEBI:132124"/>
    </reaction>
</comment>
<evidence type="ECO:0000256" key="5">
    <source>
        <dbReference type="HAMAP-Rule" id="MF_00445"/>
    </source>
</evidence>
<comment type="similarity">
    <text evidence="5">Belongs to the complex I subunit 2 family.</text>
</comment>
<feature type="transmembrane region" description="Helical" evidence="5">
    <location>
        <begin position="74"/>
        <end position="94"/>
    </location>
</feature>
<dbReference type="AlphaFoldDB" id="A0A0X8G7L9"/>
<evidence type="ECO:0000256" key="1">
    <source>
        <dbReference type="ARBA" id="ARBA00004127"/>
    </source>
</evidence>
<dbReference type="InterPro" id="IPR010096">
    <property type="entry name" value="NADH-Q_OxRdtase_suN/2"/>
</dbReference>
<keyword evidence="5" id="KW-1278">Translocase</keyword>
<dbReference type="InterPro" id="IPR001750">
    <property type="entry name" value="ND/Mrp_TM"/>
</dbReference>
<dbReference type="GO" id="GO:0048038">
    <property type="term" value="F:quinone binding"/>
    <property type="evidence" value="ECO:0007669"/>
    <property type="project" value="UniProtKB-KW"/>
</dbReference>
<feature type="transmembrane region" description="Helical" evidence="5">
    <location>
        <begin position="266"/>
        <end position="286"/>
    </location>
</feature>
<feature type="transmembrane region" description="Helical" evidence="5">
    <location>
        <begin position="326"/>
        <end position="346"/>
    </location>
</feature>
<dbReference type="EMBL" id="CP013355">
    <property type="protein sequence ID" value="AMC11563.1"/>
    <property type="molecule type" value="Genomic_DNA"/>
</dbReference>
<keyword evidence="5" id="KW-0520">NAD</keyword>
<proteinExistence type="inferred from homology"/>
<keyword evidence="5" id="KW-0874">Quinone</keyword>
<dbReference type="GO" id="GO:0005886">
    <property type="term" value="C:plasma membrane"/>
    <property type="evidence" value="ECO:0007669"/>
    <property type="project" value="UniProtKB-SubCell"/>
</dbReference>
<feature type="transmembrane region" description="Helical" evidence="5">
    <location>
        <begin position="236"/>
        <end position="260"/>
    </location>
</feature>
<keyword evidence="5" id="KW-1003">Cell membrane</keyword>
<feature type="transmembrane region" description="Helical" evidence="5">
    <location>
        <begin position="400"/>
        <end position="421"/>
    </location>
</feature>
<feature type="transmembrane region" description="Helical" evidence="5">
    <location>
        <begin position="37"/>
        <end position="54"/>
    </location>
</feature>
<dbReference type="RefSeq" id="WP_068209547.1">
    <property type="nucleotide sequence ID" value="NZ_CP013355.1"/>
</dbReference>
<sequence>MNWESLLLMRSEIGLLAIILLLVIFEIFSNKKQKASIIPFALILLTINTVIGFLPLNTGEIFGGMFRTNALLHLFKTTLSIGVLILLLQSADWLKEKVITENKSTEFLILILSSLLGTYYMISAGDFLMFYIGLELTTLPVAALVAYETFKRKSAEAGVKYILSSALASGSTIFGVSLLYATTGTIYFDAMAEILTISNLSILGFIFFFSGLAFKISLAPFHFWTADVYEGAPINVASYLSVISKGAAVVILMIVLFTVFKPLIPIWSKIIYIIAIATMFVGNLFALRQQNMKRFLAYSSIAQAGFILLGLLSVDQLGATTVVYFVAVYIFSNLGAFGVVQAISAASNKENIDDYEGFYRTNPRLSMVMMLSLFSLAGIPPLAGFFGKFFLYVAAASKGYYILVFIGVVNATISLYYYLLVIRAMFLRKNPDAIPYFKSKPYMKLGLIMAAVGILVAGLYSPLYEYIFSISNSF</sequence>
<gene>
    <name evidence="5" type="primary">nuoN</name>
    <name evidence="8" type="ORF">Lupro_09925</name>
</gene>
<evidence type="ECO:0000256" key="4">
    <source>
        <dbReference type="ARBA" id="ARBA00023136"/>
    </source>
</evidence>
<feature type="transmembrane region" description="Helical" evidence="5">
    <location>
        <begin position="367"/>
        <end position="394"/>
    </location>
</feature>
<dbReference type="GO" id="GO:0008137">
    <property type="term" value="F:NADH dehydrogenase (ubiquinone) activity"/>
    <property type="evidence" value="ECO:0007669"/>
    <property type="project" value="InterPro"/>
</dbReference>
<comment type="function">
    <text evidence="5">NDH-1 shuttles electrons from NADH, via FMN and iron-sulfur (Fe-S) centers, to quinones in the respiratory chain. The immediate electron acceptor for the enzyme in this species is believed to be a menaquinone. Couples the redox reaction to proton translocation (for every two electrons transferred, four hydrogen ions are translocated across the cytoplasmic membrane), and thus conserves the redox energy in a proton gradient.</text>
</comment>
<feature type="transmembrane region" description="Helical" evidence="5">
    <location>
        <begin position="295"/>
        <end position="314"/>
    </location>
</feature>
<feature type="transmembrane region" description="Helical" evidence="5">
    <location>
        <begin position="200"/>
        <end position="224"/>
    </location>
</feature>
<organism evidence="8 9">
    <name type="scientific">Lutibacter profundi</name>
    <dbReference type="NCBI Taxonomy" id="1622118"/>
    <lineage>
        <taxon>Bacteria</taxon>
        <taxon>Pseudomonadati</taxon>
        <taxon>Bacteroidota</taxon>
        <taxon>Flavobacteriia</taxon>
        <taxon>Flavobacteriales</taxon>
        <taxon>Flavobacteriaceae</taxon>
        <taxon>Lutibacter</taxon>
    </lineage>
</organism>
<comment type="subcellular location">
    <subcellularLocation>
        <location evidence="5">Cell membrane</location>
        <topology evidence="5">Multi-pass membrane protein</topology>
    </subcellularLocation>
    <subcellularLocation>
        <location evidence="1">Endomembrane system</location>
        <topology evidence="1">Multi-pass membrane protein</topology>
    </subcellularLocation>
    <subcellularLocation>
        <location evidence="6">Membrane</location>
        <topology evidence="6">Multi-pass membrane protein</topology>
    </subcellularLocation>
</comment>